<dbReference type="InterPro" id="IPR036390">
    <property type="entry name" value="WH_DNA-bd_sf"/>
</dbReference>
<dbReference type="KEGG" id="hba:Hbal_2474"/>
<protein>
    <recommendedName>
        <fullName evidence="1">HTH marR-type domain-containing protein</fullName>
    </recommendedName>
</protein>
<dbReference type="InterPro" id="IPR000835">
    <property type="entry name" value="HTH_MarR-typ"/>
</dbReference>
<reference evidence="3" key="1">
    <citation type="journal article" date="2011" name="J. Bacteriol.">
        <title>Genome sequences of eight morphologically diverse alphaproteobacteria.</title>
        <authorList>
            <consortium name="US DOE Joint Genome Institute"/>
            <person name="Brown P.J."/>
            <person name="Kysela D.T."/>
            <person name="Buechlein A."/>
            <person name="Hemmerich C."/>
            <person name="Brun Y.V."/>
        </authorList>
    </citation>
    <scope>NUCLEOTIDE SEQUENCE [LARGE SCALE GENOMIC DNA]</scope>
    <source>
        <strain evidence="3">ATCC 49814 / DSM 5838 / IFAM 1418</strain>
    </source>
</reference>
<dbReference type="EMBL" id="CP001678">
    <property type="protein sequence ID" value="ACT60151.1"/>
    <property type="molecule type" value="Genomic_DNA"/>
</dbReference>
<dbReference type="Pfam" id="PF13463">
    <property type="entry name" value="HTH_27"/>
    <property type="match status" value="1"/>
</dbReference>
<accession>C6XNX1</accession>
<dbReference type="InterPro" id="IPR036388">
    <property type="entry name" value="WH-like_DNA-bd_sf"/>
</dbReference>
<dbReference type="Proteomes" id="UP000002745">
    <property type="component" value="Chromosome"/>
</dbReference>
<proteinExistence type="predicted"/>
<evidence type="ECO:0000313" key="3">
    <source>
        <dbReference type="Proteomes" id="UP000002745"/>
    </source>
</evidence>
<dbReference type="HOGENOM" id="CLU_1249215_0_0_5"/>
<dbReference type="eggNOG" id="COG1846">
    <property type="taxonomic scope" value="Bacteria"/>
</dbReference>
<dbReference type="AlphaFoldDB" id="C6XNX1"/>
<keyword evidence="3" id="KW-1185">Reference proteome</keyword>
<dbReference type="SUPFAM" id="SSF46785">
    <property type="entry name" value="Winged helix' DNA-binding domain"/>
    <property type="match status" value="1"/>
</dbReference>
<name>C6XNX1_HIRBI</name>
<dbReference type="GO" id="GO:0003700">
    <property type="term" value="F:DNA-binding transcription factor activity"/>
    <property type="evidence" value="ECO:0007669"/>
    <property type="project" value="InterPro"/>
</dbReference>
<dbReference type="STRING" id="582402.Hbal_2474"/>
<organism evidence="2 3">
    <name type="scientific">Hirschia baltica (strain ATCC 49814 / DSM 5838 / IFAM 1418)</name>
    <dbReference type="NCBI Taxonomy" id="582402"/>
    <lineage>
        <taxon>Bacteria</taxon>
        <taxon>Pseudomonadati</taxon>
        <taxon>Pseudomonadota</taxon>
        <taxon>Alphaproteobacteria</taxon>
        <taxon>Hyphomonadales</taxon>
        <taxon>Hyphomonadaceae</taxon>
        <taxon>Hirschia</taxon>
    </lineage>
</organism>
<evidence type="ECO:0000259" key="1">
    <source>
        <dbReference type="Pfam" id="PF13463"/>
    </source>
</evidence>
<evidence type="ECO:0000313" key="2">
    <source>
        <dbReference type="EMBL" id="ACT60151.1"/>
    </source>
</evidence>
<feature type="domain" description="HTH marR-type" evidence="1">
    <location>
        <begin position="84"/>
        <end position="160"/>
    </location>
</feature>
<sequence>MSIVYYVLTTLYLYKKLIICTLYPLTYTKMVSGCLSDAGNNIEIESIKTMKKNKDASQEFLDLFYPIHYLMGMQIEDALRSGILTRQQACILWTIRAEGENGVRMRRKDIEAALCKWYDVTSSAISKSLRAMTRPPFDLLQMTEDPMNGREKFVSLTPKGKRCVTGMIHNGVAMVDAIVDHLTEEEIKSGIHFLSRVSDINRQLQNDITPSSTSKTIIEVD</sequence>
<gene>
    <name evidence="2" type="ordered locus">Hbal_2474</name>
</gene>
<dbReference type="Gene3D" id="1.10.10.10">
    <property type="entry name" value="Winged helix-like DNA-binding domain superfamily/Winged helix DNA-binding domain"/>
    <property type="match status" value="1"/>
</dbReference>